<evidence type="ECO:0000313" key="3">
    <source>
        <dbReference type="EMBL" id="OGF20814.1"/>
    </source>
</evidence>
<comment type="caution">
    <text evidence="3">The sequence shown here is derived from an EMBL/GenBank/DDBJ whole genome shotgun (WGS) entry which is preliminary data.</text>
</comment>
<gene>
    <name evidence="3" type="ORF">A2257_03545</name>
</gene>
<dbReference type="Proteomes" id="UP000177407">
    <property type="component" value="Unassembled WGS sequence"/>
</dbReference>
<sequence length="230" mass="24231">MEKKLKSVLLTALVISLAVVAACDDGIQPDADADCIEVGGGADFAGGRPCPPDGDGDADADNDGDEELCPSILIDSVPQNAEVMVNGIPSGSFTPATLPLPRGQEVVLSFDLNDYDESPDTLIVTEDCSSPATPFVLYPLVEGEEGTLWLHNEFLGTEGEYPVAFILQEGTDLTGEIGGASVYGSITHEGLMVLVDRDTTLTGTRVSSSVLEGTWDSPRGDSGEWRIVWP</sequence>
<dbReference type="PROSITE" id="PS51257">
    <property type="entry name" value="PROKAR_LIPOPROTEIN"/>
    <property type="match status" value="1"/>
</dbReference>
<feature type="chain" id="PRO_5009521127" description="PEGA domain-containing protein" evidence="1">
    <location>
        <begin position="22"/>
        <end position="230"/>
    </location>
</feature>
<keyword evidence="1" id="KW-0732">Signal</keyword>
<accession>A0A1F5S298</accession>
<feature type="signal peptide" evidence="1">
    <location>
        <begin position="1"/>
        <end position="21"/>
    </location>
</feature>
<reference evidence="3 4" key="1">
    <citation type="journal article" date="2016" name="Nat. Commun.">
        <title>Thousands of microbial genomes shed light on interconnected biogeochemical processes in an aquifer system.</title>
        <authorList>
            <person name="Anantharaman K."/>
            <person name="Brown C.T."/>
            <person name="Hug L.A."/>
            <person name="Sharon I."/>
            <person name="Castelle C.J."/>
            <person name="Probst A.J."/>
            <person name="Thomas B.C."/>
            <person name="Singh A."/>
            <person name="Wilkins M.J."/>
            <person name="Karaoz U."/>
            <person name="Brodie E.L."/>
            <person name="Williams K.H."/>
            <person name="Hubbard S.S."/>
            <person name="Banfield J.F."/>
        </authorList>
    </citation>
    <scope>NUCLEOTIDE SEQUENCE [LARGE SCALE GENOMIC DNA]</scope>
</reference>
<proteinExistence type="predicted"/>
<evidence type="ECO:0000256" key="1">
    <source>
        <dbReference type="SAM" id="SignalP"/>
    </source>
</evidence>
<dbReference type="Pfam" id="PF08308">
    <property type="entry name" value="PEGA"/>
    <property type="match status" value="1"/>
</dbReference>
<evidence type="ECO:0000259" key="2">
    <source>
        <dbReference type="Pfam" id="PF08308"/>
    </source>
</evidence>
<protein>
    <recommendedName>
        <fullName evidence="2">PEGA domain-containing protein</fullName>
    </recommendedName>
</protein>
<dbReference type="AlphaFoldDB" id="A0A1F5S298"/>
<name>A0A1F5S298_9BACT</name>
<evidence type="ECO:0000313" key="4">
    <source>
        <dbReference type="Proteomes" id="UP000177407"/>
    </source>
</evidence>
<feature type="domain" description="PEGA" evidence="2">
    <location>
        <begin position="71"/>
        <end position="106"/>
    </location>
</feature>
<organism evidence="3 4">
    <name type="scientific">Candidatus Falkowbacteria bacterium RIFOXYA2_FULL_38_12</name>
    <dbReference type="NCBI Taxonomy" id="1797993"/>
    <lineage>
        <taxon>Bacteria</taxon>
        <taxon>Candidatus Falkowiibacteriota</taxon>
    </lineage>
</organism>
<dbReference type="InterPro" id="IPR013229">
    <property type="entry name" value="PEGA"/>
</dbReference>
<dbReference type="EMBL" id="MFGA01000020">
    <property type="protein sequence ID" value="OGF20814.1"/>
    <property type="molecule type" value="Genomic_DNA"/>
</dbReference>